<feature type="transmembrane region" description="Helical" evidence="1">
    <location>
        <begin position="6"/>
        <end position="23"/>
    </location>
</feature>
<keyword evidence="3" id="KW-1185">Reference proteome</keyword>
<sequence length="58" mass="7016">MVVVSDLFIWAVLTRVFLFYTFLRPFQISNPERYAYTHIKCTERREMYSSPVVGKRRP</sequence>
<organism evidence="2 3">
    <name type="scientific">Helianthus annuus</name>
    <name type="common">Common sunflower</name>
    <dbReference type="NCBI Taxonomy" id="4232"/>
    <lineage>
        <taxon>Eukaryota</taxon>
        <taxon>Viridiplantae</taxon>
        <taxon>Streptophyta</taxon>
        <taxon>Embryophyta</taxon>
        <taxon>Tracheophyta</taxon>
        <taxon>Spermatophyta</taxon>
        <taxon>Magnoliopsida</taxon>
        <taxon>eudicotyledons</taxon>
        <taxon>Gunneridae</taxon>
        <taxon>Pentapetalae</taxon>
        <taxon>asterids</taxon>
        <taxon>campanulids</taxon>
        <taxon>Asterales</taxon>
        <taxon>Asteraceae</taxon>
        <taxon>Asteroideae</taxon>
        <taxon>Heliantheae alliance</taxon>
        <taxon>Heliantheae</taxon>
        <taxon>Helianthus</taxon>
    </lineage>
</organism>
<name>A0A251RZN3_HELAN</name>
<dbReference type="EMBL" id="CM007905">
    <property type="protein sequence ID" value="OTF91779.1"/>
    <property type="molecule type" value="Genomic_DNA"/>
</dbReference>
<dbReference type="Proteomes" id="UP000215914">
    <property type="component" value="Chromosome 16"/>
</dbReference>
<evidence type="ECO:0000256" key="1">
    <source>
        <dbReference type="SAM" id="Phobius"/>
    </source>
</evidence>
<proteinExistence type="predicted"/>
<keyword evidence="1" id="KW-0812">Transmembrane</keyword>
<gene>
    <name evidence="2" type="ORF">HannXRQ_Chr16g0514701</name>
</gene>
<evidence type="ECO:0000313" key="2">
    <source>
        <dbReference type="EMBL" id="OTF91779.1"/>
    </source>
</evidence>
<reference evidence="3" key="1">
    <citation type="journal article" date="2017" name="Nature">
        <title>The sunflower genome provides insights into oil metabolism, flowering and Asterid evolution.</title>
        <authorList>
            <person name="Badouin H."/>
            <person name="Gouzy J."/>
            <person name="Grassa C.J."/>
            <person name="Murat F."/>
            <person name="Staton S.E."/>
            <person name="Cottret L."/>
            <person name="Lelandais-Briere C."/>
            <person name="Owens G.L."/>
            <person name="Carrere S."/>
            <person name="Mayjonade B."/>
            <person name="Legrand L."/>
            <person name="Gill N."/>
            <person name="Kane N.C."/>
            <person name="Bowers J.E."/>
            <person name="Hubner S."/>
            <person name="Bellec A."/>
            <person name="Berard A."/>
            <person name="Berges H."/>
            <person name="Blanchet N."/>
            <person name="Boniface M.C."/>
            <person name="Brunel D."/>
            <person name="Catrice O."/>
            <person name="Chaidir N."/>
            <person name="Claudel C."/>
            <person name="Donnadieu C."/>
            <person name="Faraut T."/>
            <person name="Fievet G."/>
            <person name="Helmstetter N."/>
            <person name="King M."/>
            <person name="Knapp S.J."/>
            <person name="Lai Z."/>
            <person name="Le Paslier M.C."/>
            <person name="Lippi Y."/>
            <person name="Lorenzon L."/>
            <person name="Mandel J.R."/>
            <person name="Marage G."/>
            <person name="Marchand G."/>
            <person name="Marquand E."/>
            <person name="Bret-Mestries E."/>
            <person name="Morien E."/>
            <person name="Nambeesan S."/>
            <person name="Nguyen T."/>
            <person name="Pegot-Espagnet P."/>
            <person name="Pouilly N."/>
            <person name="Raftis F."/>
            <person name="Sallet E."/>
            <person name="Schiex T."/>
            <person name="Thomas J."/>
            <person name="Vandecasteele C."/>
            <person name="Vares D."/>
            <person name="Vear F."/>
            <person name="Vautrin S."/>
            <person name="Crespi M."/>
            <person name="Mangin B."/>
            <person name="Burke J.M."/>
            <person name="Salse J."/>
            <person name="Munos S."/>
            <person name="Vincourt P."/>
            <person name="Rieseberg L.H."/>
            <person name="Langlade N.B."/>
        </authorList>
    </citation>
    <scope>NUCLEOTIDE SEQUENCE [LARGE SCALE GENOMIC DNA]</scope>
    <source>
        <strain evidence="3">cv. SF193</strain>
    </source>
</reference>
<dbReference type="InParanoid" id="A0A251RZN3"/>
<protein>
    <submittedName>
        <fullName evidence="2">Uncharacterized protein</fullName>
    </submittedName>
</protein>
<keyword evidence="1" id="KW-1133">Transmembrane helix</keyword>
<dbReference type="AlphaFoldDB" id="A0A251RZN3"/>
<accession>A0A251RZN3</accession>
<evidence type="ECO:0000313" key="3">
    <source>
        <dbReference type="Proteomes" id="UP000215914"/>
    </source>
</evidence>
<keyword evidence="1" id="KW-0472">Membrane</keyword>